<reference evidence="1 2" key="1">
    <citation type="journal article" date="2013" name="J. Biotechnol.">
        <title>Establishment and interpretation of the genome sequence of the phytopathogenic fungus Rhizoctonia solani AG1-IB isolate 7/3/14.</title>
        <authorList>
            <person name="Wibberg D.W."/>
            <person name="Jelonek L.J."/>
            <person name="Rupp O.R."/>
            <person name="Hennig M.H."/>
            <person name="Eikmeyer F.E."/>
            <person name="Goesmann A.G."/>
            <person name="Hartmann A.H."/>
            <person name="Borriss R.B."/>
            <person name="Grosch R.G."/>
            <person name="Puehler A.P."/>
            <person name="Schlueter A.S."/>
        </authorList>
    </citation>
    <scope>NUCLEOTIDE SEQUENCE [LARGE SCALE GENOMIC DNA]</scope>
    <source>
        <strain evidence="2">AG1-IB / isolate 7/3/14</strain>
    </source>
</reference>
<protein>
    <submittedName>
        <fullName evidence="1">Uncharacterized protein</fullName>
    </submittedName>
</protein>
<dbReference type="HOGENOM" id="CLU_2456315_0_0_1"/>
<evidence type="ECO:0000313" key="2">
    <source>
        <dbReference type="Proteomes" id="UP000012065"/>
    </source>
</evidence>
<dbReference type="EMBL" id="CAOJ01005687">
    <property type="protein sequence ID" value="CCO29944.1"/>
    <property type="molecule type" value="Genomic_DNA"/>
</dbReference>
<gene>
    <name evidence="1" type="ORF">BN14_03968</name>
</gene>
<name>M5BRV2_THACB</name>
<dbReference type="Proteomes" id="UP000012065">
    <property type="component" value="Unassembled WGS sequence"/>
</dbReference>
<sequence length="89" mass="9516">MDALDLQRPGYPVSFDVDTTAASGMFADALNLAALGLEITAPPAAPPKDIVPNMRMQNNSAVIAPSDLMLRKADSVAETKMRKRTSWGI</sequence>
<proteinExistence type="predicted"/>
<comment type="caution">
    <text evidence="1">The sequence shown here is derived from an EMBL/GenBank/DDBJ whole genome shotgun (WGS) entry which is preliminary data.</text>
</comment>
<evidence type="ECO:0000313" key="1">
    <source>
        <dbReference type="EMBL" id="CCO29944.1"/>
    </source>
</evidence>
<dbReference type="AlphaFoldDB" id="M5BRV2"/>
<organism evidence="1 2">
    <name type="scientific">Thanatephorus cucumeris (strain AG1-IB / isolate 7/3/14)</name>
    <name type="common">Lettuce bottom rot fungus</name>
    <name type="synonym">Rhizoctonia solani</name>
    <dbReference type="NCBI Taxonomy" id="1108050"/>
    <lineage>
        <taxon>Eukaryota</taxon>
        <taxon>Fungi</taxon>
        <taxon>Dikarya</taxon>
        <taxon>Basidiomycota</taxon>
        <taxon>Agaricomycotina</taxon>
        <taxon>Agaricomycetes</taxon>
        <taxon>Cantharellales</taxon>
        <taxon>Ceratobasidiaceae</taxon>
        <taxon>Rhizoctonia</taxon>
        <taxon>Rhizoctonia solani AG-1</taxon>
    </lineage>
</organism>
<accession>M5BRV2</accession>